<reference evidence="2" key="1">
    <citation type="submission" date="2015-06" db="EMBL/GenBank/DDBJ databases">
        <authorList>
            <person name="Joergensen T."/>
        </authorList>
    </citation>
    <scope>NUCLEOTIDE SEQUENCE</scope>
    <source>
        <strain evidence="2">RGFK1415</strain>
    </source>
</reference>
<organism evidence="2">
    <name type="scientific">uncultured prokaryote</name>
    <dbReference type="NCBI Taxonomy" id="198431"/>
    <lineage>
        <taxon>unclassified sequences</taxon>
        <taxon>environmental samples</taxon>
    </lineage>
</organism>
<dbReference type="EMBL" id="LN853964">
    <property type="protein sequence ID" value="CRY97200.1"/>
    <property type="molecule type" value="Genomic_DNA"/>
</dbReference>
<sequence length="129" mass="14065">MCQTWKVGLSTSGSWPLREPAALTLPGNTYALVRGRTRAVVDGLRRPVHSSGKDGGPPAPLNTEGLDMETPCPQFCSYSVDQVDHWHWVDRDGVRLVLAKDVEEPLDTIVLEVVGRPGQTAILVPAQPR</sequence>
<evidence type="ECO:0000256" key="1">
    <source>
        <dbReference type="SAM" id="MobiDB-lite"/>
    </source>
</evidence>
<name>A0A0H5Q733_9ZZZZ</name>
<dbReference type="AlphaFoldDB" id="A0A0H5Q733"/>
<accession>A0A0H5Q733</accession>
<protein>
    <submittedName>
        <fullName evidence="2">Uncharacterized protein</fullName>
    </submittedName>
</protein>
<proteinExistence type="predicted"/>
<reference evidence="2" key="2">
    <citation type="submission" date="2015-07" db="EMBL/GenBank/DDBJ databases">
        <title>Plasmids, circular viruses and viroids from rat gut.</title>
        <authorList>
            <person name="Jorgensen T.J."/>
            <person name="Hansen M.A."/>
            <person name="Xu Z."/>
            <person name="Tabak M.A."/>
            <person name="Sorensen S.J."/>
            <person name="Hansen L.H."/>
        </authorList>
    </citation>
    <scope>NUCLEOTIDE SEQUENCE</scope>
    <source>
        <strain evidence="2">RGFK1415</strain>
    </source>
</reference>
<evidence type="ECO:0000313" key="2">
    <source>
        <dbReference type="EMBL" id="CRY97200.1"/>
    </source>
</evidence>
<feature type="region of interest" description="Disordered" evidence="1">
    <location>
        <begin position="44"/>
        <end position="66"/>
    </location>
</feature>